<evidence type="ECO:0000256" key="5">
    <source>
        <dbReference type="ARBA" id="ARBA00022989"/>
    </source>
</evidence>
<protein>
    <recommendedName>
        <fullName evidence="7">Protein MgtC</fullName>
    </recommendedName>
</protein>
<keyword evidence="3" id="KW-1003">Cell membrane</keyword>
<dbReference type="InterPro" id="IPR003416">
    <property type="entry name" value="MgtC/SapB/SrpB/YhiD_fam"/>
</dbReference>
<evidence type="ECO:0000313" key="9">
    <source>
        <dbReference type="EMBL" id="GHA13158.1"/>
    </source>
</evidence>
<keyword evidence="5 7" id="KW-1133">Transmembrane helix</keyword>
<evidence type="ECO:0000256" key="1">
    <source>
        <dbReference type="ARBA" id="ARBA00004651"/>
    </source>
</evidence>
<proteinExistence type="inferred from homology"/>
<evidence type="ECO:0000256" key="4">
    <source>
        <dbReference type="ARBA" id="ARBA00022692"/>
    </source>
</evidence>
<gene>
    <name evidence="9" type="ORF">GCM10008090_23600</name>
</gene>
<evidence type="ECO:0000259" key="8">
    <source>
        <dbReference type="Pfam" id="PF02308"/>
    </source>
</evidence>
<keyword evidence="10" id="KW-1185">Reference proteome</keyword>
<dbReference type="EMBL" id="BMXA01000004">
    <property type="protein sequence ID" value="GHA13158.1"/>
    <property type="molecule type" value="Genomic_DNA"/>
</dbReference>
<feature type="transmembrane region" description="Helical" evidence="7">
    <location>
        <begin position="68"/>
        <end position="88"/>
    </location>
</feature>
<comment type="caution">
    <text evidence="9">The sequence shown here is derived from an EMBL/GenBank/DDBJ whole genome shotgun (WGS) entry which is preliminary data.</text>
</comment>
<dbReference type="Pfam" id="PF02308">
    <property type="entry name" value="MgtC"/>
    <property type="match status" value="1"/>
</dbReference>
<evidence type="ECO:0000256" key="2">
    <source>
        <dbReference type="ARBA" id="ARBA00009298"/>
    </source>
</evidence>
<evidence type="ECO:0000256" key="6">
    <source>
        <dbReference type="ARBA" id="ARBA00023136"/>
    </source>
</evidence>
<sequence>MSLFEIDHTLFFSNLLQLVIAFVLPLMTAWERESESHSAGLRTFPLVSMAACSFTILGVTMFDDPGAQGRIIGGVVTGIGFIGGGAILKQKDSVFGTSTAAAIWSTGAVGIAVGLGRLEIALALSVMTFICFKVVGRVKKEVEQNTGTDHDE</sequence>
<dbReference type="PRINTS" id="PR01837">
    <property type="entry name" value="MGTCSAPBPROT"/>
</dbReference>
<keyword evidence="7" id="KW-0997">Cell inner membrane</keyword>
<accession>A0A918VMI7</accession>
<evidence type="ECO:0000256" key="7">
    <source>
        <dbReference type="RuleBase" id="RU365041"/>
    </source>
</evidence>
<reference evidence="9" key="2">
    <citation type="submission" date="2020-09" db="EMBL/GenBank/DDBJ databases">
        <authorList>
            <person name="Sun Q."/>
            <person name="Kim S."/>
        </authorList>
    </citation>
    <scope>NUCLEOTIDE SEQUENCE</scope>
    <source>
        <strain evidence="9">KCTC 12711</strain>
    </source>
</reference>
<dbReference type="Proteomes" id="UP000614811">
    <property type="component" value="Unassembled WGS sequence"/>
</dbReference>
<dbReference type="AlphaFoldDB" id="A0A918VMI7"/>
<comment type="subcellular location">
    <subcellularLocation>
        <location evidence="7">Cell inner membrane</location>
        <topology evidence="7">Multi-pass membrane protein</topology>
    </subcellularLocation>
    <subcellularLocation>
        <location evidence="1">Cell membrane</location>
        <topology evidence="1">Multi-pass membrane protein</topology>
    </subcellularLocation>
</comment>
<keyword evidence="4 7" id="KW-0812">Transmembrane</keyword>
<dbReference type="GO" id="GO:0005886">
    <property type="term" value="C:plasma membrane"/>
    <property type="evidence" value="ECO:0007669"/>
    <property type="project" value="UniProtKB-SubCell"/>
</dbReference>
<keyword evidence="6 7" id="KW-0472">Membrane</keyword>
<name>A0A918VMI7_9GAMM</name>
<comment type="similarity">
    <text evidence="2 7">Belongs to the MgtC/SapB family.</text>
</comment>
<feature type="domain" description="MgtC/SapB/SrpB/YhiD N-terminal" evidence="8">
    <location>
        <begin position="18"/>
        <end position="139"/>
    </location>
</feature>
<dbReference type="InterPro" id="IPR049177">
    <property type="entry name" value="MgtC_SapB_SrpB_YhiD_N"/>
</dbReference>
<feature type="transmembrane region" description="Helical" evidence="7">
    <location>
        <begin position="95"/>
        <end position="114"/>
    </location>
</feature>
<feature type="transmembrane region" description="Helical" evidence="7">
    <location>
        <begin position="12"/>
        <end position="31"/>
    </location>
</feature>
<dbReference type="PANTHER" id="PTHR33778">
    <property type="entry name" value="PROTEIN MGTC"/>
    <property type="match status" value="1"/>
</dbReference>
<dbReference type="RefSeq" id="WP_189401361.1">
    <property type="nucleotide sequence ID" value="NZ_BMXA01000004.1"/>
</dbReference>
<dbReference type="PANTHER" id="PTHR33778:SF1">
    <property type="entry name" value="MAGNESIUM TRANSPORTER YHID-RELATED"/>
    <property type="match status" value="1"/>
</dbReference>
<feature type="transmembrane region" description="Helical" evidence="7">
    <location>
        <begin position="43"/>
        <end position="62"/>
    </location>
</feature>
<organism evidence="9 10">
    <name type="scientific">Arenicella chitinivorans</name>
    <dbReference type="NCBI Taxonomy" id="1329800"/>
    <lineage>
        <taxon>Bacteria</taxon>
        <taxon>Pseudomonadati</taxon>
        <taxon>Pseudomonadota</taxon>
        <taxon>Gammaproteobacteria</taxon>
        <taxon>Arenicellales</taxon>
        <taxon>Arenicellaceae</taxon>
        <taxon>Arenicella</taxon>
    </lineage>
</organism>
<feature type="transmembrane region" description="Helical" evidence="7">
    <location>
        <begin position="120"/>
        <end position="136"/>
    </location>
</feature>
<evidence type="ECO:0000256" key="3">
    <source>
        <dbReference type="ARBA" id="ARBA00022475"/>
    </source>
</evidence>
<reference evidence="9" key="1">
    <citation type="journal article" date="2014" name="Int. J. Syst. Evol. Microbiol.">
        <title>Complete genome sequence of Corynebacterium casei LMG S-19264T (=DSM 44701T), isolated from a smear-ripened cheese.</title>
        <authorList>
            <consortium name="US DOE Joint Genome Institute (JGI-PGF)"/>
            <person name="Walter F."/>
            <person name="Albersmeier A."/>
            <person name="Kalinowski J."/>
            <person name="Ruckert C."/>
        </authorList>
    </citation>
    <scope>NUCLEOTIDE SEQUENCE</scope>
    <source>
        <strain evidence="9">KCTC 12711</strain>
    </source>
</reference>
<evidence type="ECO:0000313" key="10">
    <source>
        <dbReference type="Proteomes" id="UP000614811"/>
    </source>
</evidence>